<keyword evidence="3" id="KW-0574">Periplasm</keyword>
<dbReference type="InterPro" id="IPR012480">
    <property type="entry name" value="Hepar_II_III_C"/>
</dbReference>
<dbReference type="SUPFAM" id="SSF48230">
    <property type="entry name" value="Chondroitin AC/alginate lyase"/>
    <property type="match status" value="1"/>
</dbReference>
<sequence length="577" mass="65874">MNRILLYARTLAYLKISQLAYLFFRRVVPQISFQHARKQIVRRPNIAIKTSPSVLQSSGGDYRFVFLNQGVEFNEDQMDWVCRDRSKLWRYNLHYFDYLQDPRRSVESRCNVISDWIEQNPSGTPDAWEPYAASLRIVNWVKFFLSLSQDSIDNREEDKGTMPESSSGVLKAEWLKNLYRQVLWLERNIEYHFLANHYLKNGVALFFAGMFFEGRDADRWLQKGLKILREEIDEQFLADGGHFERSPMYHSISVMDYVDVLNLMMSSRQAMVFPEMDHVREKTVQALNFLHDICLPDGDIPLYNDSAFKIALSPSRIFEYAREVMGYHVPAPTAGLFSCAKRESGYYVIRKGSDMVVIDCGPIGPAYNPAHAHCDTLSYELSLNGRRIIVDSGVFDYEPSPQRAYARSTKAHNTVVVDGQEQSEVWGVFRVARRANPLFAHLTHSGDGHVKFKGAHNGYARLPGKVIHQRSIEFDGSSSWKVTDEVQGGGTHQIDSYVHLHSECQATQMGQTVRISDKDGIALLCIENLGSGDMKVEQGWFFPEFGVACNQSVIVLTRTGPLPLSLTYRITKNSESI</sequence>
<dbReference type="Gene3D" id="1.50.10.100">
    <property type="entry name" value="Chondroitin AC/alginate lyase"/>
    <property type="match status" value="1"/>
</dbReference>
<keyword evidence="2" id="KW-0732">Signal</keyword>
<protein>
    <submittedName>
        <fullName evidence="7">Alginate lyase family protein</fullName>
    </submittedName>
</protein>
<name>A0AA96JS91_9BACT</name>
<reference evidence="7 8" key="1">
    <citation type="submission" date="2023-01" db="EMBL/GenBank/DDBJ databases">
        <title>Cultivation and genomic characterization of new, ubiquitous marine nitrite-oxidizing bacteria from the Nitrospirales.</title>
        <authorList>
            <person name="Mueller A.J."/>
            <person name="Daebeler A."/>
            <person name="Herbold C.W."/>
            <person name="Kirkegaard R.H."/>
            <person name="Daims H."/>
        </authorList>
    </citation>
    <scope>NUCLEOTIDE SEQUENCE [LARGE SCALE GENOMIC DNA]</scope>
    <source>
        <strain evidence="7 8">VA</strain>
    </source>
</reference>
<proteinExistence type="predicted"/>
<dbReference type="RefSeq" id="WP_312643156.1">
    <property type="nucleotide sequence ID" value="NZ_CP116967.1"/>
</dbReference>
<keyword evidence="8" id="KW-1185">Reference proteome</keyword>
<evidence type="ECO:0000256" key="2">
    <source>
        <dbReference type="ARBA" id="ARBA00022729"/>
    </source>
</evidence>
<dbReference type="GO" id="GO:0042597">
    <property type="term" value="C:periplasmic space"/>
    <property type="evidence" value="ECO:0007669"/>
    <property type="project" value="UniProtKB-SubCell"/>
</dbReference>
<dbReference type="Proteomes" id="UP001302719">
    <property type="component" value="Chromosome"/>
</dbReference>
<dbReference type="GO" id="GO:0016829">
    <property type="term" value="F:lyase activity"/>
    <property type="evidence" value="ECO:0007669"/>
    <property type="project" value="UniProtKB-KW"/>
</dbReference>
<dbReference type="InterPro" id="IPR031680">
    <property type="entry name" value="Hepar_II_III_N"/>
</dbReference>
<evidence type="ECO:0000259" key="5">
    <source>
        <dbReference type="Pfam" id="PF07940"/>
    </source>
</evidence>
<gene>
    <name evidence="7" type="ORF">PP769_18760</name>
</gene>
<dbReference type="AlphaFoldDB" id="A0AA96JS91"/>
<keyword evidence="4 7" id="KW-0456">Lyase</keyword>
<evidence type="ECO:0000256" key="1">
    <source>
        <dbReference type="ARBA" id="ARBA00004418"/>
    </source>
</evidence>
<evidence type="ECO:0000313" key="8">
    <source>
        <dbReference type="Proteomes" id="UP001302719"/>
    </source>
</evidence>
<dbReference type="PANTHER" id="PTHR39210:SF1">
    <property type="entry name" value="HEPARIN-SULFATE LYASE"/>
    <property type="match status" value="1"/>
</dbReference>
<comment type="subcellular location">
    <subcellularLocation>
        <location evidence="1">Periplasm</location>
    </subcellularLocation>
</comment>
<organism evidence="7 8">
    <name type="scientific">Candidatus Nitrospira allomarina</name>
    <dbReference type="NCBI Taxonomy" id="3020900"/>
    <lineage>
        <taxon>Bacteria</taxon>
        <taxon>Pseudomonadati</taxon>
        <taxon>Nitrospirota</taxon>
        <taxon>Nitrospiria</taxon>
        <taxon>Nitrospirales</taxon>
        <taxon>Nitrospiraceae</taxon>
        <taxon>Nitrospira</taxon>
    </lineage>
</organism>
<evidence type="ECO:0000259" key="6">
    <source>
        <dbReference type="Pfam" id="PF16889"/>
    </source>
</evidence>
<dbReference type="Pfam" id="PF07940">
    <property type="entry name" value="Hepar_II_III_C"/>
    <property type="match status" value="1"/>
</dbReference>
<dbReference type="InterPro" id="IPR008929">
    <property type="entry name" value="Chondroitin_lyas"/>
</dbReference>
<evidence type="ECO:0000256" key="3">
    <source>
        <dbReference type="ARBA" id="ARBA00022764"/>
    </source>
</evidence>
<evidence type="ECO:0000313" key="7">
    <source>
        <dbReference type="EMBL" id="WNM57988.1"/>
    </source>
</evidence>
<dbReference type="Pfam" id="PF16889">
    <property type="entry name" value="Hepar_II_III_N"/>
    <property type="match status" value="1"/>
</dbReference>
<dbReference type="PANTHER" id="PTHR39210">
    <property type="entry name" value="HEPARIN-SULFATE LYASE"/>
    <property type="match status" value="1"/>
</dbReference>
<feature type="domain" description="Heparin-sulfate lyase N-terminal" evidence="6">
    <location>
        <begin position="111"/>
        <end position="308"/>
    </location>
</feature>
<dbReference type="Gene3D" id="2.70.98.70">
    <property type="match status" value="1"/>
</dbReference>
<dbReference type="EMBL" id="CP116967">
    <property type="protein sequence ID" value="WNM57988.1"/>
    <property type="molecule type" value="Genomic_DNA"/>
</dbReference>
<dbReference type="KEGG" id="nall:PP769_18760"/>
<evidence type="ECO:0000256" key="4">
    <source>
        <dbReference type="ARBA" id="ARBA00023239"/>
    </source>
</evidence>
<accession>A0AA96JS91</accession>
<feature type="domain" description="Heparinase II/III-like C-terminal" evidence="5">
    <location>
        <begin position="342"/>
        <end position="554"/>
    </location>
</feature>